<gene>
    <name evidence="1" type="ORF">CPAG_08954</name>
</gene>
<reference evidence="2" key="2">
    <citation type="journal article" date="2009" name="Genome Res.">
        <title>Comparative genomic analyses of the human fungal pathogens Coccidioides and their relatives.</title>
        <authorList>
            <person name="Sharpton T.J."/>
            <person name="Stajich J.E."/>
            <person name="Rounsley S.D."/>
            <person name="Gardner M.J."/>
            <person name="Wortman J.R."/>
            <person name="Jordar V.S."/>
            <person name="Maiti R."/>
            <person name="Kodira C.D."/>
            <person name="Neafsey D.E."/>
            <person name="Zeng Q."/>
            <person name="Hung C.-Y."/>
            <person name="McMahan C."/>
            <person name="Muszewska A."/>
            <person name="Grynberg M."/>
            <person name="Mandel M.A."/>
            <person name="Kellner E.M."/>
            <person name="Barker B.M."/>
            <person name="Galgiani J.N."/>
            <person name="Orbach M.J."/>
            <person name="Kirkland T.N."/>
            <person name="Cole G.T."/>
            <person name="Henn M.R."/>
            <person name="Birren B.W."/>
            <person name="Taylor J.W."/>
        </authorList>
    </citation>
    <scope>NUCLEOTIDE SEQUENCE [LARGE SCALE GENOMIC DNA]</scope>
    <source>
        <strain evidence="2">RMSCC 3488</strain>
    </source>
</reference>
<organism evidence="1 2">
    <name type="scientific">Coccidioides posadasii RMSCC 3488</name>
    <dbReference type="NCBI Taxonomy" id="454284"/>
    <lineage>
        <taxon>Eukaryota</taxon>
        <taxon>Fungi</taxon>
        <taxon>Dikarya</taxon>
        <taxon>Ascomycota</taxon>
        <taxon>Pezizomycotina</taxon>
        <taxon>Eurotiomycetes</taxon>
        <taxon>Eurotiomycetidae</taxon>
        <taxon>Onygenales</taxon>
        <taxon>Onygenaceae</taxon>
        <taxon>Coccidioides</taxon>
    </lineage>
</organism>
<reference evidence="1 2" key="1">
    <citation type="submission" date="2007-06" db="EMBL/GenBank/DDBJ databases">
        <title>The Genome Sequence of Coccidioides posadasii RMSCC_3488.</title>
        <authorList>
            <consortium name="Coccidioides Genome Resources Consortium"/>
            <consortium name="The Broad Institute Genome Sequencing Platform"/>
            <person name="Henn M.R."/>
            <person name="Sykes S."/>
            <person name="Young S."/>
            <person name="Jaffe D."/>
            <person name="Berlin A."/>
            <person name="Alvarez P."/>
            <person name="Butler J."/>
            <person name="Gnerre S."/>
            <person name="Grabherr M."/>
            <person name="Mauceli E."/>
            <person name="Brockman W."/>
            <person name="Kodira C."/>
            <person name="Alvarado L."/>
            <person name="Zeng Q."/>
            <person name="Crawford M."/>
            <person name="Antoine C."/>
            <person name="Devon K."/>
            <person name="Galgiani J."/>
            <person name="Orsborn K."/>
            <person name="Lewis M.L."/>
            <person name="Nusbaum C."/>
            <person name="Galagan J."/>
            <person name="Birren B."/>
        </authorList>
    </citation>
    <scope>NUCLEOTIDE SEQUENCE [LARGE SCALE GENOMIC DNA]</scope>
    <source>
        <strain evidence="1 2">RMSCC 3488</strain>
    </source>
</reference>
<sequence>MSSPPRFVQNGRPLGADSRLCSVIRVFHTFYVDRSTASRSLSAARAMSFLCKSNVSARRCSGQSVVPQPSVRLVSNIENDLIEPAGSQSITSLALILFSKSLAGINTYNGHLSGKALDYMSRLSDLGSIHMYRILSARRCPNKWSADPCGSAGS</sequence>
<protein>
    <submittedName>
        <fullName evidence="1">Uncharacterized protein</fullName>
    </submittedName>
</protein>
<name>A0A0J6FTF5_COCPO</name>
<dbReference type="VEuPathDB" id="FungiDB:CPAG_08954"/>
<accession>A0A0J6FTF5</accession>
<dbReference type="Proteomes" id="UP000054567">
    <property type="component" value="Unassembled WGS sequence"/>
</dbReference>
<proteinExistence type="predicted"/>
<evidence type="ECO:0000313" key="1">
    <source>
        <dbReference type="EMBL" id="KMM72660.1"/>
    </source>
</evidence>
<evidence type="ECO:0000313" key="2">
    <source>
        <dbReference type="Proteomes" id="UP000054567"/>
    </source>
</evidence>
<dbReference type="AlphaFoldDB" id="A0A0J6FTF5"/>
<dbReference type="EMBL" id="DS268114">
    <property type="protein sequence ID" value="KMM72660.1"/>
    <property type="molecule type" value="Genomic_DNA"/>
</dbReference>
<reference evidence="2" key="3">
    <citation type="journal article" date="2010" name="Genome Res.">
        <title>Population genomic sequencing of Coccidioides fungi reveals recent hybridization and transposon control.</title>
        <authorList>
            <person name="Neafsey D.E."/>
            <person name="Barker B.M."/>
            <person name="Sharpton T.J."/>
            <person name="Stajich J.E."/>
            <person name="Park D.J."/>
            <person name="Whiston E."/>
            <person name="Hung C.-Y."/>
            <person name="McMahan C."/>
            <person name="White J."/>
            <person name="Sykes S."/>
            <person name="Heiman D."/>
            <person name="Young S."/>
            <person name="Zeng Q."/>
            <person name="Abouelleil A."/>
            <person name="Aftuck L."/>
            <person name="Bessette D."/>
            <person name="Brown A."/>
            <person name="FitzGerald M."/>
            <person name="Lui A."/>
            <person name="Macdonald J.P."/>
            <person name="Priest M."/>
            <person name="Orbach M.J."/>
            <person name="Galgiani J.N."/>
            <person name="Kirkland T.N."/>
            <person name="Cole G.T."/>
            <person name="Birren B.W."/>
            <person name="Henn M.R."/>
            <person name="Taylor J.W."/>
            <person name="Rounsley S.D."/>
        </authorList>
    </citation>
    <scope>NUCLEOTIDE SEQUENCE [LARGE SCALE GENOMIC DNA]</scope>
    <source>
        <strain evidence="2">RMSCC 3488</strain>
    </source>
</reference>